<name>A0A0K8R8J7_IXORI</name>
<organism evidence="1">
    <name type="scientific">Ixodes ricinus</name>
    <name type="common">Common tick</name>
    <name type="synonym">Acarus ricinus</name>
    <dbReference type="NCBI Taxonomy" id="34613"/>
    <lineage>
        <taxon>Eukaryota</taxon>
        <taxon>Metazoa</taxon>
        <taxon>Ecdysozoa</taxon>
        <taxon>Arthropoda</taxon>
        <taxon>Chelicerata</taxon>
        <taxon>Arachnida</taxon>
        <taxon>Acari</taxon>
        <taxon>Parasitiformes</taxon>
        <taxon>Ixodida</taxon>
        <taxon>Ixodoidea</taxon>
        <taxon>Ixodidae</taxon>
        <taxon>Ixodinae</taxon>
        <taxon>Ixodes</taxon>
    </lineage>
</organism>
<reference evidence="1" key="1">
    <citation type="submission" date="2012-12" db="EMBL/GenBank/DDBJ databases">
        <title>Identification and characterization of a phenylalanine ammonia-lyase gene family in Isatis indigotica Fort.</title>
        <authorList>
            <person name="Liu Q."/>
            <person name="Chen J."/>
            <person name="Zhou X."/>
            <person name="Di P."/>
            <person name="Xiao Y."/>
            <person name="Xuan H."/>
            <person name="Zhang L."/>
            <person name="Chen W."/>
        </authorList>
    </citation>
    <scope>NUCLEOTIDE SEQUENCE</scope>
    <source>
        <tissue evidence="1">Salivary gland</tissue>
    </source>
</reference>
<sequence>MRIIVGALAFASFIFWFSAEARLIKVLKNRNSAKKTITIGFQLDGFTQLDARLDSEVGRWLTNVKNQAEAKLKEDLGIEITLEISDINIPRDEVLKQIRAWSTDGQMHADTVVDYMKTYYTQSYNPDILCLVTRDTLYGDNGLNVEPSYSRYKDLCKDVVPIIIQYKLADPKKSGFFLFTLIKSSFPSNWNRLKKNQRVKLLNTCNIQYKNSDAEYDYYYELPIYKDYVYE</sequence>
<protein>
    <submittedName>
        <fullName evidence="1">Putative ixodes 26 kDa salivary protein</fullName>
    </submittedName>
</protein>
<proteinExistence type="evidence at transcript level"/>
<dbReference type="EMBL" id="GADI01006625">
    <property type="protein sequence ID" value="JAA67183.1"/>
    <property type="molecule type" value="mRNA"/>
</dbReference>
<accession>A0A0K8R8J7</accession>
<evidence type="ECO:0000313" key="1">
    <source>
        <dbReference type="EMBL" id="JAA67183.1"/>
    </source>
</evidence>
<dbReference type="AlphaFoldDB" id="A0A0K8R8J7"/>